<name>B6AK89_CRYMR</name>
<proteinExistence type="predicted"/>
<feature type="compositionally biased region" description="Pro residues" evidence="1">
    <location>
        <begin position="125"/>
        <end position="138"/>
    </location>
</feature>
<reference evidence="2" key="1">
    <citation type="submission" date="2008-06" db="EMBL/GenBank/DDBJ databases">
        <authorList>
            <person name="Lorenzi H."/>
            <person name="Inman J."/>
            <person name="Miller J."/>
            <person name="Schobel S."/>
            <person name="Amedeo P."/>
            <person name="Caler E.V."/>
            <person name="da Silva J."/>
        </authorList>
    </citation>
    <scope>NUCLEOTIDE SEQUENCE [LARGE SCALE GENOMIC DNA]</scope>
    <source>
        <strain evidence="2">RN66</strain>
    </source>
</reference>
<dbReference type="RefSeq" id="XP_002142979.1">
    <property type="nucleotide sequence ID" value="XM_002142943.1"/>
</dbReference>
<keyword evidence="3" id="KW-1185">Reference proteome</keyword>
<feature type="compositionally biased region" description="Low complexity" evidence="1">
    <location>
        <begin position="146"/>
        <end position="162"/>
    </location>
</feature>
<feature type="compositionally biased region" description="Polar residues" evidence="1">
    <location>
        <begin position="108"/>
        <end position="122"/>
    </location>
</feature>
<feature type="region of interest" description="Disordered" evidence="1">
    <location>
        <begin position="95"/>
        <end position="170"/>
    </location>
</feature>
<dbReference type="Proteomes" id="UP000001460">
    <property type="component" value="Unassembled WGS sequence"/>
</dbReference>
<protein>
    <submittedName>
        <fullName evidence="2">Uncharacterized protein</fullName>
    </submittedName>
</protein>
<organism evidence="2 3">
    <name type="scientific">Cryptosporidium muris (strain RN66)</name>
    <dbReference type="NCBI Taxonomy" id="441375"/>
    <lineage>
        <taxon>Eukaryota</taxon>
        <taxon>Sar</taxon>
        <taxon>Alveolata</taxon>
        <taxon>Apicomplexa</taxon>
        <taxon>Conoidasida</taxon>
        <taxon>Coccidia</taxon>
        <taxon>Eucoccidiorida</taxon>
        <taxon>Eimeriorina</taxon>
        <taxon>Cryptosporidiidae</taxon>
        <taxon>Cryptosporidium</taxon>
    </lineage>
</organism>
<dbReference type="EMBL" id="DS989775">
    <property type="protein sequence ID" value="EEA08630.1"/>
    <property type="molecule type" value="Genomic_DNA"/>
</dbReference>
<evidence type="ECO:0000256" key="1">
    <source>
        <dbReference type="SAM" id="MobiDB-lite"/>
    </source>
</evidence>
<gene>
    <name evidence="2" type="ORF">CMU_043520</name>
</gene>
<evidence type="ECO:0000313" key="3">
    <source>
        <dbReference type="Proteomes" id="UP000001460"/>
    </source>
</evidence>
<dbReference type="GeneID" id="6998119"/>
<evidence type="ECO:0000313" key="2">
    <source>
        <dbReference type="EMBL" id="EEA08630.1"/>
    </source>
</evidence>
<dbReference type="VEuPathDB" id="CryptoDB:CMU_043520"/>
<feature type="non-terminal residue" evidence="2">
    <location>
        <position position="1"/>
    </location>
</feature>
<feature type="compositionally biased region" description="Gly residues" evidence="1">
    <location>
        <begin position="48"/>
        <end position="72"/>
    </location>
</feature>
<feature type="region of interest" description="Disordered" evidence="1">
    <location>
        <begin position="45"/>
        <end position="82"/>
    </location>
</feature>
<accession>B6AK89</accession>
<sequence>AVQDLMALQLMKERGISPWIGPSDKATSSERAIIEQARLEPIEYDKTSGGGAITAFSGGGSSYTPPGGGGPSGVSPSGTTMASLSDYKIGSGIATLTGGKTGVAGRSPSGTTFASLQGKKSFQSPPGPPPTSSPPTGGPMPGGSQQGSSANSASKMKSNANNFPELDANAMISMEKVKVLGLTLA</sequence>
<dbReference type="AlphaFoldDB" id="B6AK89"/>